<keyword evidence="2" id="KW-1185">Reference proteome</keyword>
<reference evidence="1 2" key="1">
    <citation type="submission" date="2020-08" db="EMBL/GenBank/DDBJ databases">
        <title>Sequencing the genomes of 1000 actinobacteria strains.</title>
        <authorList>
            <person name="Klenk H.-P."/>
        </authorList>
    </citation>
    <scope>NUCLEOTIDE SEQUENCE [LARGE SCALE GENOMIC DNA]</scope>
    <source>
        <strain evidence="1 2">DSM 44598</strain>
    </source>
</reference>
<dbReference type="GO" id="GO:0005840">
    <property type="term" value="C:ribosome"/>
    <property type="evidence" value="ECO:0007669"/>
    <property type="project" value="UniProtKB-KW"/>
</dbReference>
<dbReference type="CDD" id="cd00085">
    <property type="entry name" value="HNHc"/>
    <property type="match status" value="1"/>
</dbReference>
<dbReference type="EMBL" id="JACHDO010000001">
    <property type="protein sequence ID" value="MBB5493208.1"/>
    <property type="molecule type" value="Genomic_DNA"/>
</dbReference>
<accession>A0A840WSV7</accession>
<dbReference type="Gene3D" id="1.10.30.50">
    <property type="match status" value="1"/>
</dbReference>
<proteinExistence type="predicted"/>
<dbReference type="InterPro" id="IPR003615">
    <property type="entry name" value="HNH_nuc"/>
</dbReference>
<evidence type="ECO:0000313" key="2">
    <source>
        <dbReference type="Proteomes" id="UP000579647"/>
    </source>
</evidence>
<dbReference type="Proteomes" id="UP000579647">
    <property type="component" value="Unassembled WGS sequence"/>
</dbReference>
<name>A0A840WSV7_9ACTN</name>
<protein>
    <submittedName>
        <fullName evidence="1">Ribosomal protein S14</fullName>
    </submittedName>
</protein>
<sequence>MTTDEGRPDWNDQSLGGRVRVALWLYEQVGEGKRFRKQAMREAIPGVEQIDRRMRDLRPAGWVIRTYRDMASLSPDELFLETIGAHVWEPGKRSTGLRTVSGKLRREVMDRDHHRCVRCGISSGEEYPDEPGSRARLTLGHINAHAYGSNAGLENLVTECARCNETAKQFTPVQFTADHVRDQIRELSKREKTSLLSWMALERRPMSKTEQVWARYRQLPGGERDELQRELARMLGSEGEA</sequence>
<dbReference type="RefSeq" id="WP_184366503.1">
    <property type="nucleotide sequence ID" value="NZ_BAAAKM010000007.1"/>
</dbReference>
<keyword evidence="1" id="KW-0689">Ribosomal protein</keyword>
<evidence type="ECO:0000313" key="1">
    <source>
        <dbReference type="EMBL" id="MBB5493208.1"/>
    </source>
</evidence>
<organism evidence="1 2">
    <name type="scientific">Nocardiopsis metallicus</name>
    <dbReference type="NCBI Taxonomy" id="179819"/>
    <lineage>
        <taxon>Bacteria</taxon>
        <taxon>Bacillati</taxon>
        <taxon>Actinomycetota</taxon>
        <taxon>Actinomycetes</taxon>
        <taxon>Streptosporangiales</taxon>
        <taxon>Nocardiopsidaceae</taxon>
        <taxon>Nocardiopsis</taxon>
    </lineage>
</organism>
<comment type="caution">
    <text evidence="1">The sequence shown here is derived from an EMBL/GenBank/DDBJ whole genome shotgun (WGS) entry which is preliminary data.</text>
</comment>
<dbReference type="AlphaFoldDB" id="A0A840WSV7"/>
<keyword evidence="1" id="KW-0687">Ribonucleoprotein</keyword>
<gene>
    <name evidence="1" type="ORF">HNR07_004345</name>
</gene>